<evidence type="ECO:0000259" key="1">
    <source>
        <dbReference type="Pfam" id="PF01261"/>
    </source>
</evidence>
<dbReference type="AlphaFoldDB" id="A0A1H8VL83"/>
<organism evidence="2 3">
    <name type="scientific">Halogranum amylolyticum</name>
    <dbReference type="NCBI Taxonomy" id="660520"/>
    <lineage>
        <taxon>Archaea</taxon>
        <taxon>Methanobacteriati</taxon>
        <taxon>Methanobacteriota</taxon>
        <taxon>Stenosarchaea group</taxon>
        <taxon>Halobacteria</taxon>
        <taxon>Halobacteriales</taxon>
        <taxon>Haloferacaceae</taxon>
    </lineage>
</organism>
<dbReference type="InterPro" id="IPR013022">
    <property type="entry name" value="Xyl_isomerase-like_TIM-brl"/>
</dbReference>
<feature type="domain" description="Xylose isomerase-like TIM barrel" evidence="1">
    <location>
        <begin position="30"/>
        <end position="259"/>
    </location>
</feature>
<dbReference type="InterPro" id="IPR050312">
    <property type="entry name" value="IolE/XylAMocC-like"/>
</dbReference>
<evidence type="ECO:0000313" key="2">
    <source>
        <dbReference type="EMBL" id="SEP16103.1"/>
    </source>
</evidence>
<sequence>MKLACSSYSYHDELEDDMTLEEFFEICSTELEIDGVELLDGHLPGDDIETIDHVADLLDEYDLEIACLSVFYNDFAKASNDERQADVEKVTKWLDHADRLGAPVLRGFTGFPGLHDRDHDDPEVWSDVATCMQECVDYGQTVETTFAIENHNHDGLIRTADDIFRVRGSVNGELGLVLDLSNYIDGEPSVNRTLHLADHVHAAYDDLADDGSEPNYPYYSESLAALRDLGYDGFVTLEYEGDENDFEAVPAAVEYLKSCL</sequence>
<proteinExistence type="predicted"/>
<protein>
    <submittedName>
        <fullName evidence="2">Sugar phosphate isomerase/epimerase</fullName>
    </submittedName>
</protein>
<name>A0A1H8VL83_9EURY</name>
<dbReference type="Pfam" id="PF01261">
    <property type="entry name" value="AP_endonuc_2"/>
    <property type="match status" value="1"/>
</dbReference>
<dbReference type="RefSeq" id="WP_089827213.1">
    <property type="nucleotide sequence ID" value="NZ_FODV01000017.1"/>
</dbReference>
<reference evidence="3" key="1">
    <citation type="submission" date="2016-10" db="EMBL/GenBank/DDBJ databases">
        <authorList>
            <person name="Varghese N."/>
            <person name="Submissions S."/>
        </authorList>
    </citation>
    <scope>NUCLEOTIDE SEQUENCE [LARGE SCALE GENOMIC DNA]</scope>
    <source>
        <strain evidence="3">CGMCC 1.10121</strain>
    </source>
</reference>
<dbReference type="OrthoDB" id="372143at2157"/>
<dbReference type="InterPro" id="IPR036237">
    <property type="entry name" value="Xyl_isomerase-like_sf"/>
</dbReference>
<gene>
    <name evidence="2" type="ORF">SAMN04487948_11782</name>
</gene>
<dbReference type="Proteomes" id="UP000199126">
    <property type="component" value="Unassembled WGS sequence"/>
</dbReference>
<evidence type="ECO:0000313" key="3">
    <source>
        <dbReference type="Proteomes" id="UP000199126"/>
    </source>
</evidence>
<dbReference type="PANTHER" id="PTHR12110">
    <property type="entry name" value="HYDROXYPYRUVATE ISOMERASE"/>
    <property type="match status" value="1"/>
</dbReference>
<accession>A0A1H8VL83</accession>
<keyword evidence="2" id="KW-0413">Isomerase</keyword>
<dbReference type="PANTHER" id="PTHR12110:SF53">
    <property type="entry name" value="BLR5974 PROTEIN"/>
    <property type="match status" value="1"/>
</dbReference>
<dbReference type="SUPFAM" id="SSF51658">
    <property type="entry name" value="Xylose isomerase-like"/>
    <property type="match status" value="1"/>
</dbReference>
<dbReference type="GO" id="GO:0016853">
    <property type="term" value="F:isomerase activity"/>
    <property type="evidence" value="ECO:0007669"/>
    <property type="project" value="UniProtKB-KW"/>
</dbReference>
<keyword evidence="3" id="KW-1185">Reference proteome</keyword>
<dbReference type="EMBL" id="FODV01000017">
    <property type="protein sequence ID" value="SEP16103.1"/>
    <property type="molecule type" value="Genomic_DNA"/>
</dbReference>
<dbReference type="Gene3D" id="3.20.20.150">
    <property type="entry name" value="Divalent-metal-dependent TIM barrel enzymes"/>
    <property type="match status" value="1"/>
</dbReference>